<evidence type="ECO:0000313" key="1">
    <source>
        <dbReference type="EMBL" id="KAH6640724.1"/>
    </source>
</evidence>
<dbReference type="Proteomes" id="UP000724584">
    <property type="component" value="Unassembled WGS sequence"/>
</dbReference>
<reference evidence="1 2" key="1">
    <citation type="journal article" date="2021" name="Nat. Commun.">
        <title>Genetic determinants of endophytism in the Arabidopsis root mycobiome.</title>
        <authorList>
            <person name="Mesny F."/>
            <person name="Miyauchi S."/>
            <person name="Thiergart T."/>
            <person name="Pickel B."/>
            <person name="Atanasova L."/>
            <person name="Karlsson M."/>
            <person name="Huettel B."/>
            <person name="Barry K.W."/>
            <person name="Haridas S."/>
            <person name="Chen C."/>
            <person name="Bauer D."/>
            <person name="Andreopoulos W."/>
            <person name="Pangilinan J."/>
            <person name="LaButti K."/>
            <person name="Riley R."/>
            <person name="Lipzen A."/>
            <person name="Clum A."/>
            <person name="Drula E."/>
            <person name="Henrissat B."/>
            <person name="Kohler A."/>
            <person name="Grigoriev I.V."/>
            <person name="Martin F.M."/>
            <person name="Hacquard S."/>
        </authorList>
    </citation>
    <scope>NUCLEOTIDE SEQUENCE [LARGE SCALE GENOMIC DNA]</scope>
    <source>
        <strain evidence="1 2">MPI-SDFR-AT-0079</strain>
    </source>
</reference>
<organism evidence="1 2">
    <name type="scientific">Chaetomium tenue</name>
    <dbReference type="NCBI Taxonomy" id="1854479"/>
    <lineage>
        <taxon>Eukaryota</taxon>
        <taxon>Fungi</taxon>
        <taxon>Dikarya</taxon>
        <taxon>Ascomycota</taxon>
        <taxon>Pezizomycotina</taxon>
        <taxon>Sordariomycetes</taxon>
        <taxon>Sordariomycetidae</taxon>
        <taxon>Sordariales</taxon>
        <taxon>Chaetomiaceae</taxon>
        <taxon>Chaetomium</taxon>
    </lineage>
</organism>
<evidence type="ECO:0000313" key="2">
    <source>
        <dbReference type="Proteomes" id="UP000724584"/>
    </source>
</evidence>
<name>A0ACB7PIA1_9PEZI</name>
<gene>
    <name evidence="1" type="ORF">F5144DRAFT_108299</name>
</gene>
<keyword evidence="2" id="KW-1185">Reference proteome</keyword>
<dbReference type="EMBL" id="JAGIZQ010000002">
    <property type="protein sequence ID" value="KAH6640724.1"/>
    <property type="molecule type" value="Genomic_DNA"/>
</dbReference>
<sequence length="1230" mass="135461">MAPWPGGGGGGGGGGSHRPAEPTLPAPAPTPGFGRDQHLTPHHGGRGRPTVGRYRSASRVSEIDAWDNMQNHQLQNDSSSDENLHPRPRHTRSVSHPFPSLFSGRKKKRSATMAGAEESGSDSTGEGLGIKGNQPPVRGHRNGSSVGSRDFATGRCMTCGSLVRWPKELHMFRCTICLTINDVSPVDRDARREDPQEVAVTFEEQPAPKDKTISLRYTKVLVDQCLRAFLTSTLKKQTGGPTPDKESPVKPSFLTPDYARVPTPSTTAPPSLRPKTSLNFEPRLSPGPPRSPALHRRAPSWAGTTSKMYSTSPEKRSPLHNPMPPGPGARPRHPPPSPGGEARRVFKPLEDYIVQCFTTFQCLNTSFLIPRVQPHASHGAETRPRRPSEHTGARRESRSTSYPVPDLDPKLLLVGDFAENGTWWIGHEEAPARTPSGRSQSGPSIVSPRNPYIDWTSLEEWYRTAIEPARAWSAVYESLVAEDPALAVPPAALQDIEKQILAGQEHAHRALLKASESILKRPGRPLTVPRDLRFLLIITANPLLHASYKPYAGAYQSTSPLPTPSSASPRGSGPASGRHSVIIKRIVGLMSNTPAECHSHLVAWFARYSEPSFVQTKDLVSGFLAYRLIRQNEKKHESQVDYMGGLIPNMGPSHSPAALHAALGHSQRAKKQQEKKKQVVYQEDWQIKAAAQVLGFLFAANNMGHAHRGLANRPDSPGNRHRELVHAPGQILATSDFYMTLLDDADLVGEFEAWERRQGRFSFCQHPFLLSIGAKIQILEHDARRQMSNKARDAFFDSILTNRVVQQFFVLNIRRECLVDDSLKAVSEVIGSGGEDIKKKLKIVFKGEEGVDAGGLRKEWFLLLVREVFNPDHGMFLYDEDSHYCYFNPNSLEPSEQFFLVGVVLGLAIYNSTILDVALPPFAFRKLLAAAPLPPSTPTTTHTTTTPHNTTTHPRPPMTYTLDDLAEYRPTLARGLRQLLDYDGDVEETFGLVFAVDAARYGAVDRAPLCPGGDRRAVTNANRREYVDAYVRHALEGSVARQFEPFKRGFFTVCGGGGAGGTGGGALSLFRPEEIELLVRGSAGVSDGAPLDVAALRAVAVYDGWRRRRAGKSTAATTTTNPEEQQQSNDDNENDEEEEPTIRWFWEAFQTAPPLNQRRLLAFITGSDRLPALGAASLAIRVACLGDECGRFPTARTCFNSVGLWRATDRERFVEVLWRAVWESEGFGLK</sequence>
<accession>A0ACB7PIA1</accession>
<protein>
    <submittedName>
        <fullName evidence="1">Uncharacterized protein</fullName>
    </submittedName>
</protein>
<proteinExistence type="predicted"/>
<comment type="caution">
    <text evidence="1">The sequence shown here is derived from an EMBL/GenBank/DDBJ whole genome shotgun (WGS) entry which is preliminary data.</text>
</comment>